<evidence type="ECO:0000259" key="2">
    <source>
        <dbReference type="Pfam" id="PF14346"/>
    </source>
</evidence>
<keyword evidence="4" id="KW-1185">Reference proteome</keyword>
<dbReference type="InterPro" id="IPR025511">
    <property type="entry name" value="DUF4398"/>
</dbReference>
<organism evidence="3 4">
    <name type="scientific">Pseudomonas duriflava</name>
    <dbReference type="NCBI Taxonomy" id="459528"/>
    <lineage>
        <taxon>Bacteria</taxon>
        <taxon>Pseudomonadati</taxon>
        <taxon>Pseudomonadota</taxon>
        <taxon>Gammaproteobacteria</taxon>
        <taxon>Pseudomonadales</taxon>
        <taxon>Pseudomonadaceae</taxon>
        <taxon>Pseudomonas</taxon>
    </lineage>
</organism>
<accession>A0A562QB76</accession>
<feature type="signal peptide" evidence="1">
    <location>
        <begin position="1"/>
        <end position="22"/>
    </location>
</feature>
<dbReference type="Pfam" id="PF14346">
    <property type="entry name" value="DUF4398"/>
    <property type="match status" value="1"/>
</dbReference>
<sequence>MNIQYIGMALMVMLAMAGCANAPAPVEQMKLTSQAIEQAREVGATEDSSDFSLAQAKLIQAQQAMREENYKMARVLAEQAELDARLAEAKAVSGKSQAHIEELNKQIKRLRKRLGEPE</sequence>
<feature type="domain" description="DUF4398" evidence="2">
    <location>
        <begin position="27"/>
        <end position="102"/>
    </location>
</feature>
<gene>
    <name evidence="3" type="ORF">IQ22_02656</name>
</gene>
<dbReference type="AlphaFoldDB" id="A0A562QB76"/>
<name>A0A562QB76_9PSED</name>
<dbReference type="EMBL" id="VLKY01000008">
    <property type="protein sequence ID" value="TWI53440.1"/>
    <property type="molecule type" value="Genomic_DNA"/>
</dbReference>
<evidence type="ECO:0000313" key="4">
    <source>
        <dbReference type="Proteomes" id="UP000316905"/>
    </source>
</evidence>
<dbReference type="RefSeq" id="WP_244309133.1">
    <property type="nucleotide sequence ID" value="NZ_VLKY01000008.1"/>
</dbReference>
<feature type="chain" id="PRO_5022042769" evidence="1">
    <location>
        <begin position="23"/>
        <end position="118"/>
    </location>
</feature>
<protein>
    <submittedName>
        <fullName evidence="3">Uncharacterized protein DUF4398</fullName>
    </submittedName>
</protein>
<keyword evidence="1" id="KW-0732">Signal</keyword>
<evidence type="ECO:0000313" key="3">
    <source>
        <dbReference type="EMBL" id="TWI53440.1"/>
    </source>
</evidence>
<dbReference type="Gene3D" id="1.20.1270.390">
    <property type="match status" value="1"/>
</dbReference>
<reference evidence="3 4" key="1">
    <citation type="journal article" date="2015" name="Stand. Genomic Sci.">
        <title>Genomic Encyclopedia of Bacterial and Archaeal Type Strains, Phase III: the genomes of soil and plant-associated and newly described type strains.</title>
        <authorList>
            <person name="Whitman W.B."/>
            <person name="Woyke T."/>
            <person name="Klenk H.P."/>
            <person name="Zhou Y."/>
            <person name="Lilburn T.G."/>
            <person name="Beck B.J."/>
            <person name="De Vos P."/>
            <person name="Vandamme P."/>
            <person name="Eisen J.A."/>
            <person name="Garrity G."/>
            <person name="Hugenholtz P."/>
            <person name="Kyrpides N.C."/>
        </authorList>
    </citation>
    <scope>NUCLEOTIDE SEQUENCE [LARGE SCALE GENOMIC DNA]</scope>
    <source>
        <strain evidence="3 4">CGMCC 1.6858</strain>
    </source>
</reference>
<comment type="caution">
    <text evidence="3">The sequence shown here is derived from an EMBL/GenBank/DDBJ whole genome shotgun (WGS) entry which is preliminary data.</text>
</comment>
<proteinExistence type="predicted"/>
<dbReference type="Proteomes" id="UP000316905">
    <property type="component" value="Unassembled WGS sequence"/>
</dbReference>
<evidence type="ECO:0000256" key="1">
    <source>
        <dbReference type="SAM" id="SignalP"/>
    </source>
</evidence>